<feature type="transmembrane region" description="Helical" evidence="2">
    <location>
        <begin position="31"/>
        <end position="54"/>
    </location>
</feature>
<dbReference type="EMBL" id="JAHRIP010058316">
    <property type="protein sequence ID" value="MEQ2303925.1"/>
    <property type="molecule type" value="Genomic_DNA"/>
</dbReference>
<accession>A0ABV0ZCU7</accession>
<name>A0ABV0ZCU7_9TELE</name>
<keyword evidence="2" id="KW-1133">Transmembrane helix</keyword>
<keyword evidence="2" id="KW-0472">Membrane</keyword>
<dbReference type="PANTHER" id="PTHR12300">
    <property type="entry name" value="HVA22-LIKE PROTEINS"/>
    <property type="match status" value="1"/>
</dbReference>
<gene>
    <name evidence="3" type="primary">REEP1_2</name>
    <name evidence="3" type="ORF">AMECASPLE_021712</name>
</gene>
<evidence type="ECO:0000313" key="3">
    <source>
        <dbReference type="EMBL" id="MEQ2303925.1"/>
    </source>
</evidence>
<evidence type="ECO:0000313" key="4">
    <source>
        <dbReference type="Proteomes" id="UP001469553"/>
    </source>
</evidence>
<sequence length="97" mass="11223">MNSSLCASRRLRLWTRLSSGGNSSPQTARPVAFSSAMVSWIISRLVVLVFGTLYPAYSSYKAVKTKDVREYVKWMMYWIIFALFTTVEVFTDMFLCW</sequence>
<keyword evidence="2" id="KW-0812">Transmembrane</keyword>
<organism evidence="3 4">
    <name type="scientific">Ameca splendens</name>
    <dbReference type="NCBI Taxonomy" id="208324"/>
    <lineage>
        <taxon>Eukaryota</taxon>
        <taxon>Metazoa</taxon>
        <taxon>Chordata</taxon>
        <taxon>Craniata</taxon>
        <taxon>Vertebrata</taxon>
        <taxon>Euteleostomi</taxon>
        <taxon>Actinopterygii</taxon>
        <taxon>Neopterygii</taxon>
        <taxon>Teleostei</taxon>
        <taxon>Neoteleostei</taxon>
        <taxon>Acanthomorphata</taxon>
        <taxon>Ovalentaria</taxon>
        <taxon>Atherinomorphae</taxon>
        <taxon>Cyprinodontiformes</taxon>
        <taxon>Goodeidae</taxon>
        <taxon>Ameca</taxon>
    </lineage>
</organism>
<proteinExistence type="inferred from homology"/>
<keyword evidence="4" id="KW-1185">Reference proteome</keyword>
<dbReference type="Pfam" id="PF03134">
    <property type="entry name" value="TB2_DP1_HVA22"/>
    <property type="match status" value="1"/>
</dbReference>
<keyword evidence="3" id="KW-0675">Receptor</keyword>
<protein>
    <recommendedName>
        <fullName evidence="2">Receptor expression-enhancing protein</fullName>
    </recommendedName>
</protein>
<comment type="caution">
    <text evidence="3">The sequence shown here is derived from an EMBL/GenBank/DDBJ whole genome shotgun (WGS) entry which is preliminary data.</text>
</comment>
<comment type="similarity">
    <text evidence="1 2">Belongs to the DP1 family.</text>
</comment>
<dbReference type="Proteomes" id="UP001469553">
    <property type="component" value="Unassembled WGS sequence"/>
</dbReference>
<evidence type="ECO:0000256" key="2">
    <source>
        <dbReference type="RuleBase" id="RU362006"/>
    </source>
</evidence>
<reference evidence="3 4" key="1">
    <citation type="submission" date="2021-06" db="EMBL/GenBank/DDBJ databases">
        <authorList>
            <person name="Palmer J.M."/>
        </authorList>
    </citation>
    <scope>NUCLEOTIDE SEQUENCE [LARGE SCALE GENOMIC DNA]</scope>
    <source>
        <strain evidence="3 4">AS_MEX2019</strain>
        <tissue evidence="3">Muscle</tissue>
    </source>
</reference>
<feature type="transmembrane region" description="Helical" evidence="2">
    <location>
        <begin position="74"/>
        <end position="95"/>
    </location>
</feature>
<comment type="subcellular location">
    <subcellularLocation>
        <location evidence="2">Membrane</location>
        <topology evidence="2">Multi-pass membrane protein</topology>
    </subcellularLocation>
</comment>
<evidence type="ECO:0000256" key="1">
    <source>
        <dbReference type="ARBA" id="ARBA00008573"/>
    </source>
</evidence>
<dbReference type="PANTHER" id="PTHR12300:SF33">
    <property type="entry name" value="RECEPTOR EXPRESSION-ENHANCING PROTEIN 1"/>
    <property type="match status" value="1"/>
</dbReference>
<dbReference type="InterPro" id="IPR004345">
    <property type="entry name" value="TB2_DP1_HVA22"/>
</dbReference>